<reference evidence="2 3" key="1">
    <citation type="journal article" date="2019" name="Microorganisms">
        <title>Genome Insights into the Novel Species Microvirga brassicacearum, a Rapeseed Endophyte with Biotechnological Potential.</title>
        <authorList>
            <person name="Jimenez-Gomez A."/>
            <person name="Saati-Santamaria Z."/>
            <person name="Igual J.M."/>
            <person name="Rivas R."/>
            <person name="Mateos P.F."/>
            <person name="Garcia-Fraile P."/>
        </authorList>
    </citation>
    <scope>NUCLEOTIDE SEQUENCE [LARGE SCALE GENOMIC DNA]</scope>
    <source>
        <strain evidence="2 3">CDVBN77</strain>
    </source>
</reference>
<dbReference type="EMBL" id="VCMV01000050">
    <property type="protein sequence ID" value="KAB0264996.1"/>
    <property type="molecule type" value="Genomic_DNA"/>
</dbReference>
<keyword evidence="1" id="KW-1133">Transmembrane helix</keyword>
<evidence type="ECO:0000256" key="1">
    <source>
        <dbReference type="SAM" id="Phobius"/>
    </source>
</evidence>
<keyword evidence="1" id="KW-0472">Membrane</keyword>
<dbReference type="Proteomes" id="UP000325684">
    <property type="component" value="Unassembled WGS sequence"/>
</dbReference>
<accession>A0A5N3P5J3</accession>
<evidence type="ECO:0000313" key="2">
    <source>
        <dbReference type="EMBL" id="KAB0264996.1"/>
    </source>
</evidence>
<keyword evidence="3" id="KW-1185">Reference proteome</keyword>
<gene>
    <name evidence="2" type="ORF">FEZ63_20520</name>
</gene>
<feature type="transmembrane region" description="Helical" evidence="1">
    <location>
        <begin position="42"/>
        <end position="60"/>
    </location>
</feature>
<organism evidence="2 3">
    <name type="scientific">Microvirga brassicacearum</name>
    <dbReference type="NCBI Taxonomy" id="2580413"/>
    <lineage>
        <taxon>Bacteria</taxon>
        <taxon>Pseudomonadati</taxon>
        <taxon>Pseudomonadota</taxon>
        <taxon>Alphaproteobacteria</taxon>
        <taxon>Hyphomicrobiales</taxon>
        <taxon>Methylobacteriaceae</taxon>
        <taxon>Microvirga</taxon>
    </lineage>
</organism>
<protein>
    <submittedName>
        <fullName evidence="2">Uncharacterized protein</fullName>
    </submittedName>
</protein>
<dbReference type="AlphaFoldDB" id="A0A5N3P5J3"/>
<proteinExistence type="predicted"/>
<name>A0A5N3P5J3_9HYPH</name>
<sequence>MSPTFGMVLYRTALTALAKASLVVMICTILDGMGGQAPGTGLRVAVLAFGLVGAVAQGRGMRAEREAAYEQAAELYAVALVNYFICYVSSLAHGALREMGGS</sequence>
<evidence type="ECO:0000313" key="3">
    <source>
        <dbReference type="Proteomes" id="UP000325684"/>
    </source>
</evidence>
<comment type="caution">
    <text evidence="2">The sequence shown here is derived from an EMBL/GenBank/DDBJ whole genome shotgun (WGS) entry which is preliminary data.</text>
</comment>
<dbReference type="RefSeq" id="WP_150947989.1">
    <property type="nucleotide sequence ID" value="NZ_VCMV01000050.1"/>
</dbReference>
<feature type="transmembrane region" description="Helical" evidence="1">
    <location>
        <begin position="75"/>
        <end position="96"/>
    </location>
</feature>
<keyword evidence="1" id="KW-0812">Transmembrane</keyword>
<feature type="transmembrane region" description="Helical" evidence="1">
    <location>
        <begin position="12"/>
        <end position="30"/>
    </location>
</feature>